<evidence type="ECO:0000313" key="3">
    <source>
        <dbReference type="Proteomes" id="UP000636949"/>
    </source>
</evidence>
<organism evidence="2 3">
    <name type="scientific">Cysteiniphilum litorale</name>
    <dbReference type="NCBI Taxonomy" id="2056700"/>
    <lineage>
        <taxon>Bacteria</taxon>
        <taxon>Pseudomonadati</taxon>
        <taxon>Pseudomonadota</taxon>
        <taxon>Gammaproteobacteria</taxon>
        <taxon>Thiotrichales</taxon>
        <taxon>Fastidiosibacteraceae</taxon>
        <taxon>Cysteiniphilum</taxon>
    </lineage>
</organism>
<sequence length="178" mass="19638">MLSDIDSADFKAGVKKLLNQRVYNSFPTIAELRNACLIDADSRAIMAWQSVYDAIARFGAYATVAFDDKVIHMALGAVGGWHHLCCSTIQQLEFLKKDFMKAYVSYSRTPMETKPYFTGICDRENGLATINSISCSYLSESEVNKQLAYVSGNKGSAKQIMAEIRNKIALKEIQGGAA</sequence>
<accession>A0A8J2Z5R4</accession>
<dbReference type="OrthoDB" id="8561347at2"/>
<comment type="caution">
    <text evidence="2">The sequence shown here is derived from an EMBL/GenBank/DDBJ whole genome shotgun (WGS) entry which is preliminary data.</text>
</comment>
<evidence type="ECO:0000259" key="1">
    <source>
        <dbReference type="Pfam" id="PF20081"/>
    </source>
</evidence>
<gene>
    <name evidence="2" type="ORF">GCM10010995_20850</name>
</gene>
<dbReference type="Proteomes" id="UP000636949">
    <property type="component" value="Unassembled WGS sequence"/>
</dbReference>
<keyword evidence="3" id="KW-1185">Reference proteome</keyword>
<dbReference type="Pfam" id="PF20081">
    <property type="entry name" value="DUF6475"/>
    <property type="match status" value="1"/>
</dbReference>
<dbReference type="AlphaFoldDB" id="A0A8J2Z5R4"/>
<reference evidence="2" key="2">
    <citation type="submission" date="2020-09" db="EMBL/GenBank/DDBJ databases">
        <authorList>
            <person name="Sun Q."/>
            <person name="Zhou Y."/>
        </authorList>
    </citation>
    <scope>NUCLEOTIDE SEQUENCE</scope>
    <source>
        <strain evidence="2">CGMCC 1.15758</strain>
    </source>
</reference>
<dbReference type="EMBL" id="BMJS01000026">
    <property type="protein sequence ID" value="GGG03241.1"/>
    <property type="molecule type" value="Genomic_DNA"/>
</dbReference>
<feature type="domain" description="DUF6475" evidence="1">
    <location>
        <begin position="64"/>
        <end position="135"/>
    </location>
</feature>
<evidence type="ECO:0000313" key="2">
    <source>
        <dbReference type="EMBL" id="GGG03241.1"/>
    </source>
</evidence>
<dbReference type="InterPro" id="IPR045521">
    <property type="entry name" value="DUF6475"/>
</dbReference>
<proteinExistence type="predicted"/>
<reference evidence="2" key="1">
    <citation type="journal article" date="2014" name="Int. J. Syst. Evol. Microbiol.">
        <title>Complete genome sequence of Corynebacterium casei LMG S-19264T (=DSM 44701T), isolated from a smear-ripened cheese.</title>
        <authorList>
            <consortium name="US DOE Joint Genome Institute (JGI-PGF)"/>
            <person name="Walter F."/>
            <person name="Albersmeier A."/>
            <person name="Kalinowski J."/>
            <person name="Ruckert C."/>
        </authorList>
    </citation>
    <scope>NUCLEOTIDE SEQUENCE</scope>
    <source>
        <strain evidence="2">CGMCC 1.15758</strain>
    </source>
</reference>
<name>A0A8J2Z5R4_9GAMM</name>
<protein>
    <recommendedName>
        <fullName evidence="1">DUF6475 domain-containing protein</fullName>
    </recommendedName>
</protein>